<comment type="caution">
    <text evidence="1">The sequence shown here is derived from an EMBL/GenBank/DDBJ whole genome shotgun (WGS) entry which is preliminary data.</text>
</comment>
<dbReference type="AlphaFoldDB" id="A0A5C6TH97"/>
<reference evidence="1 2" key="1">
    <citation type="submission" date="2019-07" db="EMBL/GenBank/DDBJ databases">
        <title>The First High-Quality Draft Genome Sequence of the Causal Agent of the Current Panama Disease Epidemic.</title>
        <authorList>
            <person name="Warmington R.J."/>
            <person name="Kay W."/>
            <person name="Jeffries A."/>
            <person name="Bebber D."/>
            <person name="Moore K."/>
            <person name="Studholme D.J."/>
        </authorList>
    </citation>
    <scope>NUCLEOTIDE SEQUENCE [LARGE SCALE GENOMIC DNA]</scope>
    <source>
        <strain evidence="1 2">TR4</strain>
    </source>
</reference>
<organism evidence="1 2">
    <name type="scientific">Fusarium oxysporum f. sp. cubense</name>
    <dbReference type="NCBI Taxonomy" id="61366"/>
    <lineage>
        <taxon>Eukaryota</taxon>
        <taxon>Fungi</taxon>
        <taxon>Dikarya</taxon>
        <taxon>Ascomycota</taxon>
        <taxon>Pezizomycotina</taxon>
        <taxon>Sordariomycetes</taxon>
        <taxon>Hypocreomycetidae</taxon>
        <taxon>Hypocreales</taxon>
        <taxon>Nectriaceae</taxon>
        <taxon>Fusarium</taxon>
        <taxon>Fusarium oxysporum species complex</taxon>
    </lineage>
</organism>
<dbReference type="EMBL" id="VMNF01000004">
    <property type="protein sequence ID" value="TXC10146.1"/>
    <property type="molecule type" value="Genomic_DNA"/>
</dbReference>
<proteinExistence type="predicted"/>
<dbReference type="Proteomes" id="UP000321331">
    <property type="component" value="Unassembled WGS sequence"/>
</dbReference>
<sequence length="90" mass="10126">MTGRAVPSQPEFLAEWSTLMAAENGTRILQQLELRGQDYERRIPDPNHLADPPRACRRVPKHASSDWRSSASDISSYLLLLPDTILRLAA</sequence>
<accession>A0A5C6TH97</accession>
<protein>
    <submittedName>
        <fullName evidence="1">Uncharacterized protein</fullName>
    </submittedName>
</protein>
<name>A0A5C6TH97_FUSOC</name>
<gene>
    <name evidence="1" type="ORF">FocTR4_00006117</name>
</gene>
<evidence type="ECO:0000313" key="1">
    <source>
        <dbReference type="EMBL" id="TXC10146.1"/>
    </source>
</evidence>
<evidence type="ECO:0000313" key="2">
    <source>
        <dbReference type="Proteomes" id="UP000321331"/>
    </source>
</evidence>